<dbReference type="PANTHER" id="PTHR45702">
    <property type="entry name" value="ADAM10/ADAM17 METALLOPEPTIDASE FAMILY MEMBER"/>
    <property type="match status" value="1"/>
</dbReference>
<dbReference type="FunFam" id="4.10.70.10:FF:000003">
    <property type="entry name" value="Disintegrin and metalloproteinase domain-containing protein 17"/>
    <property type="match status" value="1"/>
</dbReference>
<dbReference type="Pfam" id="PF00200">
    <property type="entry name" value="Disintegrin"/>
    <property type="match status" value="1"/>
</dbReference>
<dbReference type="PANTHER" id="PTHR45702:SF2">
    <property type="entry name" value="KUZBANIAN, ISOFORM A"/>
    <property type="match status" value="1"/>
</dbReference>
<feature type="binding site" evidence="2">
    <location>
        <position position="413"/>
    </location>
    <ligand>
        <name>Zn(2+)</name>
        <dbReference type="ChEBI" id="CHEBI:29105"/>
        <note>catalytic</note>
    </ligand>
</feature>
<dbReference type="Gene3D" id="3.40.390.10">
    <property type="entry name" value="Collagenase (Catalytic Domain)"/>
    <property type="match status" value="1"/>
</dbReference>
<evidence type="ECO:0000256" key="2">
    <source>
        <dbReference type="PROSITE-ProRule" id="PRU00276"/>
    </source>
</evidence>
<dbReference type="SUPFAM" id="SSF55486">
    <property type="entry name" value="Metalloproteases ('zincins'), catalytic domain"/>
    <property type="match status" value="1"/>
</dbReference>
<feature type="domain" description="Peptidase M12B" evidence="5">
    <location>
        <begin position="247"/>
        <end position="478"/>
    </location>
</feature>
<comment type="caution">
    <text evidence="6">The sequence shown here is derived from an EMBL/GenBank/DDBJ whole genome shotgun (WGS) entry which is preliminary data.</text>
</comment>
<dbReference type="Pfam" id="PF13574">
    <property type="entry name" value="Reprolysin_2"/>
    <property type="match status" value="1"/>
</dbReference>
<comment type="caution">
    <text evidence="2">Lacks conserved residue(s) required for the propagation of feature annotation.</text>
</comment>
<proteinExistence type="predicted"/>
<feature type="chain" id="PRO_5035716076" evidence="3">
    <location>
        <begin position="22"/>
        <end position="709"/>
    </location>
</feature>
<feature type="binding site" evidence="2">
    <location>
        <position position="419"/>
    </location>
    <ligand>
        <name>Zn(2+)</name>
        <dbReference type="ChEBI" id="CHEBI:29105"/>
        <note>catalytic</note>
    </ligand>
</feature>
<feature type="active site" evidence="2">
    <location>
        <position position="410"/>
    </location>
</feature>
<dbReference type="SMART" id="SM00050">
    <property type="entry name" value="DISIN"/>
    <property type="match status" value="1"/>
</dbReference>
<gene>
    <name evidence="6" type="ORF">CUNI_LOCUS13693</name>
</gene>
<dbReference type="EMBL" id="CAJHNH020002942">
    <property type="protein sequence ID" value="CAG5128135.1"/>
    <property type="molecule type" value="Genomic_DNA"/>
</dbReference>
<accession>A0A8S3ZK64</accession>
<dbReference type="OrthoDB" id="6145095at2759"/>
<evidence type="ECO:0000313" key="7">
    <source>
        <dbReference type="Proteomes" id="UP000678393"/>
    </source>
</evidence>
<evidence type="ECO:0000256" key="1">
    <source>
        <dbReference type="ARBA" id="ARBA00023157"/>
    </source>
</evidence>
<dbReference type="GO" id="GO:0006509">
    <property type="term" value="P:membrane protein ectodomain proteolysis"/>
    <property type="evidence" value="ECO:0007669"/>
    <property type="project" value="TreeGrafter"/>
</dbReference>
<reference evidence="6" key="1">
    <citation type="submission" date="2021-04" db="EMBL/GenBank/DDBJ databases">
        <authorList>
            <consortium name="Molecular Ecology Group"/>
        </authorList>
    </citation>
    <scope>NUCLEOTIDE SEQUENCE</scope>
</reference>
<feature type="binding site" evidence="2">
    <location>
        <position position="409"/>
    </location>
    <ligand>
        <name>Zn(2+)</name>
        <dbReference type="ChEBI" id="CHEBI:29105"/>
        <note>catalytic</note>
    </ligand>
</feature>
<name>A0A8S3ZK64_9EUPU</name>
<dbReference type="InterPro" id="IPR024079">
    <property type="entry name" value="MetalloPept_cat_dom_sf"/>
</dbReference>
<dbReference type="InterPro" id="IPR051489">
    <property type="entry name" value="ADAM_Metalloproteinase"/>
</dbReference>
<protein>
    <submittedName>
        <fullName evidence="6">Uncharacterized protein</fullName>
    </submittedName>
</protein>
<evidence type="ECO:0000313" key="6">
    <source>
        <dbReference type="EMBL" id="CAG5128135.1"/>
    </source>
</evidence>
<dbReference type="SUPFAM" id="SSF57552">
    <property type="entry name" value="Blood coagulation inhibitor (disintegrin)"/>
    <property type="match status" value="1"/>
</dbReference>
<dbReference type="GO" id="GO:0005886">
    <property type="term" value="C:plasma membrane"/>
    <property type="evidence" value="ECO:0007669"/>
    <property type="project" value="TreeGrafter"/>
</dbReference>
<organism evidence="6 7">
    <name type="scientific">Candidula unifasciata</name>
    <dbReference type="NCBI Taxonomy" id="100452"/>
    <lineage>
        <taxon>Eukaryota</taxon>
        <taxon>Metazoa</taxon>
        <taxon>Spiralia</taxon>
        <taxon>Lophotrochozoa</taxon>
        <taxon>Mollusca</taxon>
        <taxon>Gastropoda</taxon>
        <taxon>Heterobranchia</taxon>
        <taxon>Euthyneura</taxon>
        <taxon>Panpulmonata</taxon>
        <taxon>Eupulmonata</taxon>
        <taxon>Stylommatophora</taxon>
        <taxon>Helicina</taxon>
        <taxon>Helicoidea</taxon>
        <taxon>Geomitridae</taxon>
        <taxon>Candidula</taxon>
    </lineage>
</organism>
<feature type="domain" description="Disintegrin" evidence="4">
    <location>
        <begin position="481"/>
        <end position="568"/>
    </location>
</feature>
<dbReference type="Gene3D" id="4.10.70.10">
    <property type="entry name" value="Disintegrin domain"/>
    <property type="match status" value="1"/>
</dbReference>
<keyword evidence="2" id="KW-0862">Zinc</keyword>
<dbReference type="PROSITE" id="PS50215">
    <property type="entry name" value="ADAM_MEPRO"/>
    <property type="match status" value="1"/>
</dbReference>
<dbReference type="GO" id="GO:0007219">
    <property type="term" value="P:Notch signaling pathway"/>
    <property type="evidence" value="ECO:0007669"/>
    <property type="project" value="TreeGrafter"/>
</dbReference>
<dbReference type="GO" id="GO:0004222">
    <property type="term" value="F:metalloendopeptidase activity"/>
    <property type="evidence" value="ECO:0007669"/>
    <property type="project" value="InterPro"/>
</dbReference>
<feature type="signal peptide" evidence="3">
    <location>
        <begin position="1"/>
        <end position="21"/>
    </location>
</feature>
<dbReference type="Proteomes" id="UP000678393">
    <property type="component" value="Unassembled WGS sequence"/>
</dbReference>
<evidence type="ECO:0000259" key="4">
    <source>
        <dbReference type="PROSITE" id="PS50214"/>
    </source>
</evidence>
<keyword evidence="3" id="KW-0732">Signal</keyword>
<sequence length="709" mass="79448">MYARLVCSCLWIQSVLTLVDCNLHLKFKEFDELTPDNFTVVVKRNAVSGQLNMKIVSFFALRKYFVLHLVPGSPVLRKDFQAHMVDGDGRMTPVHVDQQIFYTGYLNGNPQHSVDAVHTDDVWIAQIHSPDDVYSIEPLTHHVPDSPATSMLIFRQRDINSSIFNGYSHENATLQPFCEEVEYPLSDSLAVEQRRHTKKNTSATINKFKQENIYNEKTDHRRVANNIFKKHLNSETHSLNLILSVYDTCEMLVIADFETYRGIGRANIFRMISILVYLYQSVDRIYRETKFDSLTNLGIAITNLFVHTEYTRLSEHYNMPNNLMTALRTLYSMSQVTNFSNYCLVHLSTQRSFGATVGIATTAARSTHNWGGGICARYAMAARNIGLSTPINAHGVNLPVFIYLLVVAHEIGHNWGAHHDPTEDYVCSPPSHRGGKYLMWPYTASGIHGNNAKFSPCSREEIAGILHEKAHVCFKPQSLVEEVCGNNIVDPQEDCDAGYLKGNPCCTSRCRFPKNAVCSPLNHPCCTNSCQIAPPTQKCFADFQDCHEDAFCSGTESHTCPETRPLPNNSTCQSLGKCWQGDCVTFCELLGATFTPARRLVDCTCEENLTTMCQHCCWNPQSKQNCTKMGGSKIDGTPCMRGVCNHGTCVSTQTNDNIFFEDRLAFSSGSDDIHQLGRMRAVLVTFVCAICGSLTLSLQRTLPITDALI</sequence>
<dbReference type="PROSITE" id="PS50214">
    <property type="entry name" value="DISINTEGRIN_2"/>
    <property type="match status" value="1"/>
</dbReference>
<evidence type="ECO:0000256" key="3">
    <source>
        <dbReference type="SAM" id="SignalP"/>
    </source>
</evidence>
<keyword evidence="2" id="KW-0479">Metal-binding</keyword>
<dbReference type="InterPro" id="IPR036436">
    <property type="entry name" value="Disintegrin_dom_sf"/>
</dbReference>
<evidence type="ECO:0000259" key="5">
    <source>
        <dbReference type="PROSITE" id="PS50215"/>
    </source>
</evidence>
<dbReference type="InterPro" id="IPR001590">
    <property type="entry name" value="Peptidase_M12B"/>
</dbReference>
<dbReference type="AlphaFoldDB" id="A0A8S3ZK64"/>
<keyword evidence="7" id="KW-1185">Reference proteome</keyword>
<keyword evidence="1" id="KW-1015">Disulfide bond</keyword>
<dbReference type="InterPro" id="IPR001762">
    <property type="entry name" value="Disintegrin_dom"/>
</dbReference>
<dbReference type="GO" id="GO:0046872">
    <property type="term" value="F:metal ion binding"/>
    <property type="evidence" value="ECO:0007669"/>
    <property type="project" value="UniProtKB-KW"/>
</dbReference>